<sequence length="212" mass="23043">MKIIGICFGMQILALALGSKVEPNPAGWELGVYDVQLTDCGKEWLGRVVTDGSSETEVLEKGKPVKTVDGEDLVKKEQDLLSIQQVHRDYVTSLPPNTHLVGSTPKCTVQGFIRYYPTANQNDEHRPIRILALQGHPEFIPDIVNKIIDVRSSSGVLDAATTEEARRRAGRKMVGGQGVLRSKTSAGQSDEGVEGLEGRGVVGWAVLQVLLE</sequence>
<keyword evidence="2" id="KW-1185">Reference proteome</keyword>
<name>A0ACC2X0J7_9TREE</name>
<proteinExistence type="predicted"/>
<organism evidence="1 2">
    <name type="scientific">Naganishia vaughanmartiniae</name>
    <dbReference type="NCBI Taxonomy" id="1424756"/>
    <lineage>
        <taxon>Eukaryota</taxon>
        <taxon>Fungi</taxon>
        <taxon>Dikarya</taxon>
        <taxon>Basidiomycota</taxon>
        <taxon>Agaricomycotina</taxon>
        <taxon>Tremellomycetes</taxon>
        <taxon>Filobasidiales</taxon>
        <taxon>Filobasidiaceae</taxon>
        <taxon>Naganishia</taxon>
    </lineage>
</organism>
<gene>
    <name evidence="1" type="ORF">QFC22_004368</name>
</gene>
<accession>A0ACC2X0J7</accession>
<evidence type="ECO:0000313" key="2">
    <source>
        <dbReference type="Proteomes" id="UP001243375"/>
    </source>
</evidence>
<comment type="caution">
    <text evidence="1">The sequence shown here is derived from an EMBL/GenBank/DDBJ whole genome shotgun (WGS) entry which is preliminary data.</text>
</comment>
<evidence type="ECO:0000313" key="1">
    <source>
        <dbReference type="EMBL" id="KAJ9117518.1"/>
    </source>
</evidence>
<dbReference type="Proteomes" id="UP001243375">
    <property type="component" value="Unassembled WGS sequence"/>
</dbReference>
<reference evidence="1" key="1">
    <citation type="submission" date="2023-04" db="EMBL/GenBank/DDBJ databases">
        <title>Draft Genome sequencing of Naganishia species isolated from polar environments using Oxford Nanopore Technology.</title>
        <authorList>
            <person name="Leo P."/>
            <person name="Venkateswaran K."/>
        </authorList>
    </citation>
    <scope>NUCLEOTIDE SEQUENCE</scope>
    <source>
        <strain evidence="1">MNA-CCFEE 5425</strain>
    </source>
</reference>
<protein>
    <submittedName>
        <fullName evidence="1">Uncharacterized protein</fullName>
    </submittedName>
</protein>
<dbReference type="EMBL" id="JASBWU010000012">
    <property type="protein sequence ID" value="KAJ9117518.1"/>
    <property type="molecule type" value="Genomic_DNA"/>
</dbReference>